<dbReference type="SUPFAM" id="SSF52343">
    <property type="entry name" value="Ferredoxin reductase-like, C-terminal NADP-linked domain"/>
    <property type="match status" value="1"/>
</dbReference>
<dbReference type="PRINTS" id="PR00463">
    <property type="entry name" value="EP450I"/>
</dbReference>
<dbReference type="SUPFAM" id="SSF63380">
    <property type="entry name" value="Riboflavin synthase domain-like"/>
    <property type="match status" value="1"/>
</dbReference>
<evidence type="ECO:0000256" key="7">
    <source>
        <dbReference type="ARBA" id="ARBA00022827"/>
    </source>
</evidence>
<dbReference type="GO" id="GO:0016712">
    <property type="term" value="F:oxidoreductase activity, acting on paired donors, with incorporation or reduction of molecular oxygen, reduced flavin or flavoprotein as one donor, and incorporation of one atom of oxygen"/>
    <property type="evidence" value="ECO:0007669"/>
    <property type="project" value="UniProtKB-EC"/>
</dbReference>
<keyword evidence="16" id="KW-1185">Reference proteome</keyword>
<keyword evidence="4 12" id="KW-0285">Flavoprotein</keyword>
<comment type="caution">
    <text evidence="15">The sequence shown here is derived from an EMBL/GenBank/DDBJ whole genome shotgun (WGS) entry which is preliminary data.</text>
</comment>
<keyword evidence="10 12" id="KW-0408">Iron</keyword>
<feature type="domain" description="Flavodoxin-like" evidence="13">
    <location>
        <begin position="476"/>
        <end position="616"/>
    </location>
</feature>
<dbReference type="InterPro" id="IPR002401">
    <property type="entry name" value="Cyt_P450_E_grp-I"/>
</dbReference>
<proteinExistence type="inferred from homology"/>
<dbReference type="InterPro" id="IPR029039">
    <property type="entry name" value="Flavoprotein-like_sf"/>
</dbReference>
<keyword evidence="11 12" id="KW-0503">Monooxygenase</keyword>
<dbReference type="Proteomes" id="UP000661607">
    <property type="component" value="Unassembled WGS sequence"/>
</dbReference>
<accession>A0ABR9KU53</accession>
<dbReference type="PROSITE" id="PS00086">
    <property type="entry name" value="CYTOCHROME_P450"/>
    <property type="match status" value="1"/>
</dbReference>
<dbReference type="InterPro" id="IPR001433">
    <property type="entry name" value="OxRdtase_FAD/NAD-bd"/>
</dbReference>
<evidence type="ECO:0000256" key="3">
    <source>
        <dbReference type="ARBA" id="ARBA00022617"/>
    </source>
</evidence>
<sequence length="1015" mass="110399">MTMKLPSPPGLPLVGHGLSIPVDRPVAYLLRLARAWGPIYRIDFFGREMTFVSGLDLVSELCDESRFRKNVHDDLVNLRELGGDGLFTAYNDEPNWRKAHDILLPSFSLGAMRGYHERMKQVARGLLAKWERAGDTPVDVAADMTRLTLDTIGLCGFDYDFASFESDEPHPFVEALVRALAYAQAKATFVPGLGFLYARRTARYKADLAYMSELVDELIRRRRATGDRRTDDLLGRMLNSADPLDDLNVRHQVITFLVAGHETTSGALSFALYNLAKHPAALARAQEEVDALWGDSEPDPGFGDVGKLRYIRQVIMESLRLFPTAPAFAVEPLADTVIGGRYEVRKGETLMVLTSQLHRDPAWGDNVELFDPERFAPEREDARPVHAFKAFGSGERACIGRQFALHEATLVLALLVHRFRLVDHDDYQLAIKETLTLKPDGFTLRVAPRTPAPRRAASEDVDTGAPQGKVATGTAITVLHGSTMGTCAGITHDLAGQGRAYGFGATVASLDQAKGGLPATGEPVVIVTASYNGRPTDDAGAFVEWLTGLEPGSLDGVRYALLGVGDRNWSATYQRIPTLVDDRLRAAGAVPLVERGVADVSGDFAGAVDRWAGGLWRRLLEEYGGAEPDDEGRPMHSVEEVADWRSEAYGVLPMRVLAAEDLAPLGRPKLHLRLALPDGVAYRTGDHFALLPQNPPHLVEAAAVRFGLDLDRTVRIRASRHTRLPVDEPLTIRRLLTEVLDLRGPATPEQVAVLAEHTSCPHQRRALAAGEHGGRGVLDLLAEYAACDLPFARYLDLATMLRPRTYSVSSSALAEPGTVDLMVSPLADGIASAYLAATREGDVLHARVLPGPEPYRLLEDESAPAILVAAGTGLAPFRGVIRDRLHRGASGTLLCYFGCDDPDVDYLHRAELEAAESAGVVSMRPAFSKAPVDGVHFVQDRILRESAEVWQALSDGARVYVCGDGRHMAPGVRAAFVGVHRAATGGDAERGEAWLEGLIASGRYVEDVWSGPEAT</sequence>
<comment type="catalytic activity">
    <reaction evidence="12">
        <text>an organic molecule + reduced [NADPH--hemoprotein reductase] + O2 = an alcohol + oxidized [NADPH--hemoprotein reductase] + H2O + H(+)</text>
        <dbReference type="Rhea" id="RHEA:17149"/>
        <dbReference type="Rhea" id="RHEA-COMP:11964"/>
        <dbReference type="Rhea" id="RHEA-COMP:11965"/>
        <dbReference type="ChEBI" id="CHEBI:15377"/>
        <dbReference type="ChEBI" id="CHEBI:15378"/>
        <dbReference type="ChEBI" id="CHEBI:15379"/>
        <dbReference type="ChEBI" id="CHEBI:30879"/>
        <dbReference type="ChEBI" id="CHEBI:57618"/>
        <dbReference type="ChEBI" id="CHEBI:58210"/>
        <dbReference type="ChEBI" id="CHEBI:142491"/>
        <dbReference type="EC" id="1.14.14.1"/>
    </reaction>
</comment>
<gene>
    <name evidence="15" type="ORF">H4W81_008343</name>
</gene>
<comment type="cofactor">
    <cofactor evidence="12">
        <name>FAD</name>
        <dbReference type="ChEBI" id="CHEBI:57692"/>
    </cofactor>
    <cofactor evidence="12">
        <name>FMN</name>
        <dbReference type="ChEBI" id="CHEBI:58210"/>
    </cofactor>
</comment>
<keyword evidence="3 12" id="KW-0349">Heme</keyword>
<evidence type="ECO:0000256" key="8">
    <source>
        <dbReference type="ARBA" id="ARBA00022857"/>
    </source>
</evidence>
<dbReference type="EC" id="1.14.14.1" evidence="12"/>
<dbReference type="PANTHER" id="PTHR19384">
    <property type="entry name" value="NITRIC OXIDE SYNTHASE-RELATED"/>
    <property type="match status" value="1"/>
</dbReference>
<dbReference type="SUPFAM" id="SSF52218">
    <property type="entry name" value="Flavoproteins"/>
    <property type="match status" value="1"/>
</dbReference>
<dbReference type="Gene3D" id="1.10.630.10">
    <property type="entry name" value="Cytochrome P450"/>
    <property type="match status" value="1"/>
</dbReference>
<dbReference type="Gene3D" id="3.40.50.360">
    <property type="match status" value="1"/>
</dbReference>
<evidence type="ECO:0000256" key="10">
    <source>
        <dbReference type="ARBA" id="ARBA00023004"/>
    </source>
</evidence>
<evidence type="ECO:0000256" key="4">
    <source>
        <dbReference type="ARBA" id="ARBA00022630"/>
    </source>
</evidence>
<dbReference type="InterPro" id="IPR017938">
    <property type="entry name" value="Riboflavin_synthase-like_b-brl"/>
</dbReference>
<evidence type="ECO:0000259" key="13">
    <source>
        <dbReference type="PROSITE" id="PS50902"/>
    </source>
</evidence>
<dbReference type="InterPro" id="IPR036396">
    <property type="entry name" value="Cyt_P450_sf"/>
</dbReference>
<dbReference type="Pfam" id="PF00067">
    <property type="entry name" value="p450"/>
    <property type="match status" value="1"/>
</dbReference>
<name>A0ABR9KU53_9ACTN</name>
<dbReference type="InterPro" id="IPR017927">
    <property type="entry name" value="FAD-bd_FR_type"/>
</dbReference>
<evidence type="ECO:0000256" key="5">
    <source>
        <dbReference type="ARBA" id="ARBA00022643"/>
    </source>
</evidence>
<protein>
    <recommendedName>
        <fullName evidence="12">Bifunctional cytochrome P450/NADPH--P450 reductase</fullName>
    </recommendedName>
    <domain>
        <recommendedName>
            <fullName evidence="12">Cytochrome P450</fullName>
            <ecNumber evidence="12">1.14.14.1</ecNumber>
        </recommendedName>
    </domain>
    <domain>
        <recommendedName>
            <fullName evidence="12">NADPH--cytochrome P450 reductase</fullName>
            <ecNumber evidence="12">1.6.2.4</ecNumber>
        </recommendedName>
    </domain>
</protein>
<dbReference type="Pfam" id="PF00667">
    <property type="entry name" value="FAD_binding_1"/>
    <property type="match status" value="1"/>
</dbReference>
<dbReference type="Pfam" id="PF00258">
    <property type="entry name" value="Flavodoxin_1"/>
    <property type="match status" value="1"/>
</dbReference>
<keyword evidence="8 12" id="KW-0521">NADP</keyword>
<dbReference type="PROSITE" id="PS51384">
    <property type="entry name" value="FAD_FR"/>
    <property type="match status" value="1"/>
</dbReference>
<keyword evidence="12" id="KW-0249">Electron transport</keyword>
<dbReference type="InterPro" id="IPR001128">
    <property type="entry name" value="Cyt_P450"/>
</dbReference>
<comment type="cofactor">
    <cofactor evidence="12">
        <name>heme</name>
        <dbReference type="ChEBI" id="CHEBI:30413"/>
    </cofactor>
</comment>
<evidence type="ECO:0000256" key="11">
    <source>
        <dbReference type="ARBA" id="ARBA00023033"/>
    </source>
</evidence>
<evidence type="ECO:0000256" key="2">
    <source>
        <dbReference type="ARBA" id="ARBA00022448"/>
    </source>
</evidence>
<organism evidence="15 16">
    <name type="scientific">Nonomuraea africana</name>
    <dbReference type="NCBI Taxonomy" id="46171"/>
    <lineage>
        <taxon>Bacteria</taxon>
        <taxon>Bacillati</taxon>
        <taxon>Actinomycetota</taxon>
        <taxon>Actinomycetes</taxon>
        <taxon>Streptosporangiales</taxon>
        <taxon>Streptosporangiaceae</taxon>
        <taxon>Nonomuraea</taxon>
    </lineage>
</organism>
<evidence type="ECO:0000313" key="16">
    <source>
        <dbReference type="Proteomes" id="UP000661607"/>
    </source>
</evidence>
<dbReference type="RefSeq" id="WP_192779746.1">
    <property type="nucleotide sequence ID" value="NZ_BAAASY010000016.1"/>
</dbReference>
<evidence type="ECO:0000313" key="15">
    <source>
        <dbReference type="EMBL" id="MBE1565564.1"/>
    </source>
</evidence>
<dbReference type="PANTHER" id="PTHR19384:SF17">
    <property type="entry name" value="NADPH--CYTOCHROME P450 REDUCTASE"/>
    <property type="match status" value="1"/>
</dbReference>
<dbReference type="PIRSF" id="PIRSF000209">
    <property type="entry name" value="Bifunctional_P450_P450R"/>
    <property type="match status" value="1"/>
</dbReference>
<dbReference type="EC" id="1.6.2.4" evidence="12"/>
<reference evidence="15 16" key="1">
    <citation type="submission" date="2020-10" db="EMBL/GenBank/DDBJ databases">
        <title>Sequencing the genomes of 1000 actinobacteria strains.</title>
        <authorList>
            <person name="Klenk H.-P."/>
        </authorList>
    </citation>
    <scope>NUCLEOTIDE SEQUENCE [LARGE SCALE GENOMIC DNA]</scope>
    <source>
        <strain evidence="15 16">DSM 43748</strain>
    </source>
</reference>
<comment type="catalytic activity">
    <reaction evidence="12">
        <text>2 oxidized [cytochrome P450] + NADPH = 2 reduced [cytochrome P450] + NADP(+) + H(+)</text>
        <dbReference type="Rhea" id="RHEA:24040"/>
        <dbReference type="Rhea" id="RHEA-COMP:14627"/>
        <dbReference type="Rhea" id="RHEA-COMP:14628"/>
        <dbReference type="ChEBI" id="CHEBI:15378"/>
        <dbReference type="ChEBI" id="CHEBI:55376"/>
        <dbReference type="ChEBI" id="CHEBI:57783"/>
        <dbReference type="ChEBI" id="CHEBI:58349"/>
        <dbReference type="ChEBI" id="CHEBI:60344"/>
        <dbReference type="EC" id="1.6.2.4"/>
    </reaction>
</comment>
<keyword evidence="7 12" id="KW-0274">FAD</keyword>
<keyword evidence="2 12" id="KW-0813">Transport</keyword>
<evidence type="ECO:0000256" key="12">
    <source>
        <dbReference type="PIRNR" id="PIRNR000209"/>
    </source>
</evidence>
<dbReference type="PROSITE" id="PS50902">
    <property type="entry name" value="FLAVODOXIN_LIKE"/>
    <property type="match status" value="1"/>
</dbReference>
<dbReference type="InterPro" id="IPR008254">
    <property type="entry name" value="Flavodoxin/NO_synth"/>
</dbReference>
<dbReference type="InterPro" id="IPR023173">
    <property type="entry name" value="NADPH_Cyt_P450_Rdtase_alpha"/>
</dbReference>
<dbReference type="CDD" id="cd11068">
    <property type="entry name" value="CYP120A1"/>
    <property type="match status" value="1"/>
</dbReference>
<evidence type="ECO:0000256" key="9">
    <source>
        <dbReference type="ARBA" id="ARBA00023002"/>
    </source>
</evidence>
<comment type="similarity">
    <text evidence="1 12">In the N-terminal section; belongs to the cytochrome P450 family.</text>
</comment>
<dbReference type="InterPro" id="IPR017972">
    <property type="entry name" value="Cyt_P450_CS"/>
</dbReference>
<evidence type="ECO:0000256" key="6">
    <source>
        <dbReference type="ARBA" id="ARBA00022723"/>
    </source>
</evidence>
<feature type="domain" description="FAD-binding FR-type" evidence="14">
    <location>
        <begin position="649"/>
        <end position="859"/>
    </location>
</feature>
<dbReference type="Gene3D" id="3.40.50.80">
    <property type="entry name" value="Nucleotide-binding domain of ferredoxin-NADP reductase (FNR) module"/>
    <property type="match status" value="1"/>
</dbReference>
<dbReference type="Gene3D" id="1.20.990.10">
    <property type="entry name" value="NADPH-cytochrome p450 Reductase, Chain A, domain 3"/>
    <property type="match status" value="1"/>
</dbReference>
<keyword evidence="6 12" id="KW-0479">Metal-binding</keyword>
<dbReference type="PRINTS" id="PR00385">
    <property type="entry name" value="P450"/>
</dbReference>
<dbReference type="EMBL" id="JADBEF010000001">
    <property type="protein sequence ID" value="MBE1565564.1"/>
    <property type="molecule type" value="Genomic_DNA"/>
</dbReference>
<keyword evidence="9 12" id="KW-0560">Oxidoreductase</keyword>
<dbReference type="Gene3D" id="2.40.30.10">
    <property type="entry name" value="Translation factors"/>
    <property type="match status" value="1"/>
</dbReference>
<dbReference type="InterPro" id="IPR039261">
    <property type="entry name" value="FNR_nucleotide-bd"/>
</dbReference>
<dbReference type="InterPro" id="IPR023206">
    <property type="entry name" value="Bifunctional_P450_P450_red"/>
</dbReference>
<dbReference type="Pfam" id="PF00175">
    <property type="entry name" value="NAD_binding_1"/>
    <property type="match status" value="1"/>
</dbReference>
<dbReference type="GO" id="GO:0003958">
    <property type="term" value="F:NADPH-hemoprotein reductase activity"/>
    <property type="evidence" value="ECO:0007669"/>
    <property type="project" value="UniProtKB-EC"/>
</dbReference>
<dbReference type="SUPFAM" id="SSF48264">
    <property type="entry name" value="Cytochrome P450"/>
    <property type="match status" value="1"/>
</dbReference>
<keyword evidence="5 12" id="KW-0288">FMN</keyword>
<evidence type="ECO:0000259" key="14">
    <source>
        <dbReference type="PROSITE" id="PS51384"/>
    </source>
</evidence>
<dbReference type="InterPro" id="IPR003097">
    <property type="entry name" value="CysJ-like_FAD-binding"/>
</dbReference>
<evidence type="ECO:0000256" key="1">
    <source>
        <dbReference type="ARBA" id="ARBA00010018"/>
    </source>
</evidence>